<evidence type="ECO:0008006" key="3">
    <source>
        <dbReference type="Google" id="ProtNLM"/>
    </source>
</evidence>
<dbReference type="RefSeq" id="WP_205281206.1">
    <property type="nucleotide sequence ID" value="NZ_JAFFPU010000075.1"/>
</dbReference>
<dbReference type="EMBL" id="JAFFPU010000075">
    <property type="protein sequence ID" value="MBM9579260.1"/>
    <property type="molecule type" value="Genomic_DNA"/>
</dbReference>
<gene>
    <name evidence="1" type="ORF">JWG45_19115</name>
</gene>
<keyword evidence="2" id="KW-1185">Reference proteome</keyword>
<evidence type="ECO:0000313" key="1">
    <source>
        <dbReference type="EMBL" id="MBM9579260.1"/>
    </source>
</evidence>
<dbReference type="NCBIfam" id="NF047524">
    <property type="entry name" value="LIC_10461_domain"/>
    <property type="match status" value="1"/>
</dbReference>
<protein>
    <recommendedName>
        <fullName evidence="3">Lipoprotein</fullName>
    </recommendedName>
</protein>
<reference evidence="1 2" key="1">
    <citation type="submission" date="2021-02" db="EMBL/GenBank/DDBJ databases">
        <title>Leptospira ainlahdjerensis sp. nov., Leptospira ainazelensis sp. nov., Leptospira abararensis sp. nov. and Leptospira chreensis sp. nov., four new species isolated from water sources in Algeria.</title>
        <authorList>
            <person name="Amara Korba A."/>
            <person name="Kainiu M."/>
            <person name="Vincent A.T."/>
            <person name="Mariet J.-F."/>
            <person name="Veyrier F.J."/>
            <person name="Goarant C."/>
            <person name="Picardeau M."/>
        </authorList>
    </citation>
    <scope>NUCLEOTIDE SEQUENCE [LARGE SCALE GENOMIC DNA]</scope>
    <source>
        <strain evidence="1 2">201903070</strain>
    </source>
</reference>
<evidence type="ECO:0000313" key="2">
    <source>
        <dbReference type="Proteomes" id="UP000724686"/>
    </source>
</evidence>
<accession>A0ABS2UJF4</accession>
<name>A0ABS2UJF4_9LEPT</name>
<dbReference type="Proteomes" id="UP000724686">
    <property type="component" value="Unassembled WGS sequence"/>
</dbReference>
<proteinExistence type="predicted"/>
<sequence length="102" mass="11713">MNLSKRISILSFFLFGLGCHNTSLQIYPNQTPILNPIREKPETTYIQGGYAVGLIENFKAPEVHCKEGKPQIFIQRNLMDSILHWTIGGIYTRRTVQVFCQK</sequence>
<dbReference type="PROSITE" id="PS51257">
    <property type="entry name" value="PROKAR_LIPOPROTEIN"/>
    <property type="match status" value="1"/>
</dbReference>
<organism evidence="1 2">
    <name type="scientific">Leptospira ainlahdjerensis</name>
    <dbReference type="NCBI Taxonomy" id="2810033"/>
    <lineage>
        <taxon>Bacteria</taxon>
        <taxon>Pseudomonadati</taxon>
        <taxon>Spirochaetota</taxon>
        <taxon>Spirochaetia</taxon>
        <taxon>Leptospirales</taxon>
        <taxon>Leptospiraceae</taxon>
        <taxon>Leptospira</taxon>
    </lineage>
</organism>
<comment type="caution">
    <text evidence="1">The sequence shown here is derived from an EMBL/GenBank/DDBJ whole genome shotgun (WGS) entry which is preliminary data.</text>
</comment>